<dbReference type="EMBL" id="OV696687">
    <property type="protein sequence ID" value="CAH1254017.1"/>
    <property type="molecule type" value="Genomic_DNA"/>
</dbReference>
<gene>
    <name evidence="2" type="primary">Hypp1291</name>
    <name evidence="2" type="ORF">BLAG_LOCUS13578</name>
</gene>
<keyword evidence="3" id="KW-1185">Reference proteome</keyword>
<protein>
    <submittedName>
        <fullName evidence="2">Hypp1291 protein</fullName>
    </submittedName>
</protein>
<evidence type="ECO:0000313" key="2">
    <source>
        <dbReference type="EMBL" id="CAH1254017.1"/>
    </source>
</evidence>
<name>A0A8K0EMD6_BRALA</name>
<sequence>MGPLSVNVARQLLQRQMHILRSVSSDVKGREERLQCMQDKVETLEIRRRLQNSRMTHRQPTTRRAAERHQ</sequence>
<organism evidence="2 3">
    <name type="scientific">Branchiostoma lanceolatum</name>
    <name type="common">Common lancelet</name>
    <name type="synonym">Amphioxus lanceolatum</name>
    <dbReference type="NCBI Taxonomy" id="7740"/>
    <lineage>
        <taxon>Eukaryota</taxon>
        <taxon>Metazoa</taxon>
        <taxon>Chordata</taxon>
        <taxon>Cephalochordata</taxon>
        <taxon>Leptocardii</taxon>
        <taxon>Amphioxiformes</taxon>
        <taxon>Branchiostomatidae</taxon>
        <taxon>Branchiostoma</taxon>
    </lineage>
</organism>
<dbReference type="Proteomes" id="UP000838412">
    <property type="component" value="Chromosome 2"/>
</dbReference>
<accession>A0A8K0EMD6</accession>
<feature type="region of interest" description="Disordered" evidence="1">
    <location>
        <begin position="50"/>
        <end position="70"/>
    </location>
</feature>
<evidence type="ECO:0000256" key="1">
    <source>
        <dbReference type="SAM" id="MobiDB-lite"/>
    </source>
</evidence>
<proteinExistence type="predicted"/>
<dbReference type="AlphaFoldDB" id="A0A8K0EMD6"/>
<evidence type="ECO:0000313" key="3">
    <source>
        <dbReference type="Proteomes" id="UP000838412"/>
    </source>
</evidence>
<reference evidence="2" key="1">
    <citation type="submission" date="2022-01" db="EMBL/GenBank/DDBJ databases">
        <authorList>
            <person name="Braso-Vives M."/>
        </authorList>
    </citation>
    <scope>NUCLEOTIDE SEQUENCE</scope>
</reference>
<feature type="compositionally biased region" description="Basic residues" evidence="1">
    <location>
        <begin position="50"/>
        <end position="61"/>
    </location>
</feature>